<comment type="caution">
    <text evidence="1">The sequence shown here is derived from an EMBL/GenBank/DDBJ whole genome shotgun (WGS) entry which is preliminary data.</text>
</comment>
<gene>
    <name evidence="1" type="ORF">LOK49_LG15G00220</name>
</gene>
<protein>
    <submittedName>
        <fullName evidence="1">Beta-glucosidase 11</fullName>
    </submittedName>
</protein>
<sequence length="516" mass="58051">MAKKNLCFVGSFVVVVVLNLVFCAETLSRHEFPFPPDFVFGSGTTAYQSEGAAFQDGRTASIWDTFAHAGKAQGATGDVACDGYHKYKEDVQLMVETGLEAYRFSISWSRLIPNGRGPVNPKGLEYYNNLINELVKHGIQPHATLTHVDLPQVLQDEYGGWLSQKMVRDFTAYAEVCFREFGDRVLYWTTVNEANIFVVGGYDIGIIPPQRCSSPFGKKCAVGNSSTEPYIAAHHILLAHSLAARLYKKKYQGKQQGFIGINVYAYWPLPYTNATEDVIAAQRTKDFLIGWFMSPLVFGDYPDIMKKNIGTRLPAFTKIESEQVKGSFDFIGVNHYVTIYTKDKSSSLKMDTRDFNADMAVELINEEGDTSSGELALVPSGLLALLEYFKQNYGNPPIYIHENGQRTWKNATLSDPGRVKYIQSFIGSLLDAMRNGSNARGYFYWSFMDLFELLDGYESCYGLYYVDLNDKDLKRYPKLSAHWYSNFLKGQSMNLNGATEVQKKKNSTLSQSHSSQ</sequence>
<evidence type="ECO:0000313" key="2">
    <source>
        <dbReference type="Proteomes" id="UP001060215"/>
    </source>
</evidence>
<dbReference type="Proteomes" id="UP001060215">
    <property type="component" value="Chromosome 11"/>
</dbReference>
<evidence type="ECO:0000313" key="1">
    <source>
        <dbReference type="EMBL" id="KAI7984139.1"/>
    </source>
</evidence>
<proteinExistence type="predicted"/>
<name>A0ACC0F799_9ERIC</name>
<reference evidence="1 2" key="1">
    <citation type="journal article" date="2022" name="Plant J.">
        <title>Chromosome-level genome of Camellia lanceoleosa provides a valuable resource for understanding genome evolution and self-incompatibility.</title>
        <authorList>
            <person name="Gong W."/>
            <person name="Xiao S."/>
            <person name="Wang L."/>
            <person name="Liao Z."/>
            <person name="Chang Y."/>
            <person name="Mo W."/>
            <person name="Hu G."/>
            <person name="Li W."/>
            <person name="Zhao G."/>
            <person name="Zhu H."/>
            <person name="Hu X."/>
            <person name="Ji K."/>
            <person name="Xiang X."/>
            <person name="Song Q."/>
            <person name="Yuan D."/>
            <person name="Jin S."/>
            <person name="Zhang L."/>
        </authorList>
    </citation>
    <scope>NUCLEOTIDE SEQUENCE [LARGE SCALE GENOMIC DNA]</scope>
    <source>
        <strain evidence="1">SQ_2022a</strain>
    </source>
</reference>
<accession>A0ACC0F799</accession>
<keyword evidence="2" id="KW-1185">Reference proteome</keyword>
<organism evidence="1 2">
    <name type="scientific">Camellia lanceoleosa</name>
    <dbReference type="NCBI Taxonomy" id="1840588"/>
    <lineage>
        <taxon>Eukaryota</taxon>
        <taxon>Viridiplantae</taxon>
        <taxon>Streptophyta</taxon>
        <taxon>Embryophyta</taxon>
        <taxon>Tracheophyta</taxon>
        <taxon>Spermatophyta</taxon>
        <taxon>Magnoliopsida</taxon>
        <taxon>eudicotyledons</taxon>
        <taxon>Gunneridae</taxon>
        <taxon>Pentapetalae</taxon>
        <taxon>asterids</taxon>
        <taxon>Ericales</taxon>
        <taxon>Theaceae</taxon>
        <taxon>Camellia</taxon>
    </lineage>
</organism>
<dbReference type="EMBL" id="CM045768">
    <property type="protein sequence ID" value="KAI7984139.1"/>
    <property type="molecule type" value="Genomic_DNA"/>
</dbReference>